<accession>A0A6V7T2K7</accession>
<name>A0A6V7T2K7_PLAVN</name>
<sequence>MNENNISEKKDNDDDFLSGIDKLHSIVTENDDNNNNNDEITNLNNSKQNNYANNINDRNNSNENPHIDKFNFSNHTTELGTTKNLQEPHNLVPPDNNNQTTNDKELKDKLQKESPFENNINKQSFTNNNDAPTDTRNTKKSVKQYNKKNNNDSKSKSYTTKENGEKKSYKKNYINYIKLNNAKLEDMDYTSHLELINQNYYFKELNNKPNIISDHIDINICYSSKSEKSLDESDDDSSTDSVDNFYENICQEDPSLDFYKNSLNAKNTKIQSNYENYFNSKNNATEEIDVLNNYIKTLTEQSQKSSSHMDIDNKLINILSLSFLTFIDHVIYDSHIYALKSQITSDTQNKQNSNSQTVDHINSILPEDALRILNNPSSTNAENNGTKENQSTTNNNMQNIININTMINFETSKDNNELINNSKEAHEQKTPHIVYNPDVINLCLNNLYNQKLVNDIINKEKIKTEHNNHTNKTDNNNNKDIKKNLNIFNNYSHNDTNITDIQNSTNLIHTQDSFQMKLANKLQQRELIINKINEKIKQNSENISNFGNSNNYSIEDIFEL</sequence>
<feature type="compositionally biased region" description="Polar residues" evidence="1">
    <location>
        <begin position="374"/>
        <end position="388"/>
    </location>
</feature>
<feature type="compositionally biased region" description="Low complexity" evidence="1">
    <location>
        <begin position="33"/>
        <end position="64"/>
    </location>
</feature>
<dbReference type="EMBL" id="LR865392">
    <property type="protein sequence ID" value="CAD2106367.1"/>
    <property type="molecule type" value="Genomic_DNA"/>
</dbReference>
<proteinExistence type="predicted"/>
<reference evidence="2 3" key="1">
    <citation type="submission" date="2020-08" db="EMBL/GenBank/DDBJ databases">
        <authorList>
            <person name="Ramaprasad A."/>
        </authorList>
    </citation>
    <scope>NUCLEOTIDE SEQUENCE [LARGE SCALE GENOMIC DNA]</scope>
</reference>
<feature type="compositionally biased region" description="Basic and acidic residues" evidence="1">
    <location>
        <begin position="102"/>
        <end position="115"/>
    </location>
</feature>
<evidence type="ECO:0000313" key="3">
    <source>
        <dbReference type="Proteomes" id="UP000515550"/>
    </source>
</evidence>
<protein>
    <submittedName>
        <fullName evidence="2">Uncharacterized protein</fullName>
    </submittedName>
</protein>
<gene>
    <name evidence="2" type="ORF">PVBDA_1406730</name>
</gene>
<organism evidence="2 3">
    <name type="scientific">Plasmodium vinckei brucechwatti</name>
    <dbReference type="NCBI Taxonomy" id="119398"/>
    <lineage>
        <taxon>Eukaryota</taxon>
        <taxon>Sar</taxon>
        <taxon>Alveolata</taxon>
        <taxon>Apicomplexa</taxon>
        <taxon>Aconoidasida</taxon>
        <taxon>Haemosporida</taxon>
        <taxon>Plasmodiidae</taxon>
        <taxon>Plasmodium</taxon>
        <taxon>Plasmodium (Vinckeia)</taxon>
    </lineage>
</organism>
<dbReference type="Proteomes" id="UP000515550">
    <property type="component" value="Chromosome PVBDA_14"/>
</dbReference>
<dbReference type="AlphaFoldDB" id="A0A6V7T2K7"/>
<evidence type="ECO:0000256" key="1">
    <source>
        <dbReference type="SAM" id="MobiDB-lite"/>
    </source>
</evidence>
<evidence type="ECO:0000313" key="2">
    <source>
        <dbReference type="EMBL" id="CAD2106367.1"/>
    </source>
</evidence>
<feature type="region of interest" description="Disordered" evidence="1">
    <location>
        <begin position="374"/>
        <end position="394"/>
    </location>
</feature>
<feature type="region of interest" description="Disordered" evidence="1">
    <location>
        <begin position="27"/>
        <end position="165"/>
    </location>
</feature>
<dbReference type="VEuPathDB" id="PlasmoDB:PVBDA_1406730"/>
<feature type="compositionally biased region" description="Polar residues" evidence="1">
    <location>
        <begin position="116"/>
        <end position="135"/>
    </location>
</feature>
<feature type="compositionally biased region" description="Polar residues" evidence="1">
    <location>
        <begin position="71"/>
        <end position="87"/>
    </location>
</feature>